<dbReference type="CDD" id="cd00082">
    <property type="entry name" value="HisKA"/>
    <property type="match status" value="1"/>
</dbReference>
<proteinExistence type="predicted"/>
<evidence type="ECO:0000259" key="14">
    <source>
        <dbReference type="PROSITE" id="PS50885"/>
    </source>
</evidence>
<feature type="coiled-coil region" evidence="11">
    <location>
        <begin position="461"/>
        <end position="488"/>
    </location>
</feature>
<dbReference type="KEGG" id="scor:J3U87_00270"/>
<dbReference type="PANTHER" id="PTHR43065:SF42">
    <property type="entry name" value="TWO-COMPONENT SENSOR PPRA"/>
    <property type="match status" value="1"/>
</dbReference>
<dbReference type="RefSeq" id="WP_237381007.1">
    <property type="nucleotide sequence ID" value="NZ_CP071793.1"/>
</dbReference>
<dbReference type="Gene3D" id="6.10.340.10">
    <property type="match status" value="1"/>
</dbReference>
<evidence type="ECO:0000256" key="9">
    <source>
        <dbReference type="ARBA" id="ARBA00022989"/>
    </source>
</evidence>
<keyword evidence="6" id="KW-0808">Transferase</keyword>
<keyword evidence="11" id="KW-0175">Coiled coil</keyword>
<comment type="catalytic activity">
    <reaction evidence="1">
        <text>ATP + protein L-histidine = ADP + protein N-phospho-L-histidine.</text>
        <dbReference type="EC" id="2.7.13.3"/>
    </reaction>
</comment>
<dbReference type="Pfam" id="PF00672">
    <property type="entry name" value="HAMP"/>
    <property type="match status" value="1"/>
</dbReference>
<evidence type="ECO:0000259" key="13">
    <source>
        <dbReference type="PROSITE" id="PS50109"/>
    </source>
</evidence>
<name>A0A8A4TWI2_SULCO</name>
<dbReference type="PANTHER" id="PTHR43065">
    <property type="entry name" value="SENSOR HISTIDINE KINASE"/>
    <property type="match status" value="1"/>
</dbReference>
<dbReference type="InterPro" id="IPR003661">
    <property type="entry name" value="HisK_dim/P_dom"/>
</dbReference>
<protein>
    <recommendedName>
        <fullName evidence="3">histidine kinase</fullName>
        <ecNumber evidence="3">2.7.13.3</ecNumber>
    </recommendedName>
</protein>
<dbReference type="EC" id="2.7.13.3" evidence="3"/>
<dbReference type="Pfam" id="PF02518">
    <property type="entry name" value="HATPase_c"/>
    <property type="match status" value="1"/>
</dbReference>
<keyword evidence="10 12" id="KW-0472">Membrane</keyword>
<keyword evidence="16" id="KW-1185">Reference proteome</keyword>
<evidence type="ECO:0000256" key="2">
    <source>
        <dbReference type="ARBA" id="ARBA00004651"/>
    </source>
</evidence>
<dbReference type="InterPro" id="IPR003660">
    <property type="entry name" value="HAMP_dom"/>
</dbReference>
<organism evidence="15 16">
    <name type="scientific">Sulfidibacter corallicola</name>
    <dbReference type="NCBI Taxonomy" id="2818388"/>
    <lineage>
        <taxon>Bacteria</taxon>
        <taxon>Pseudomonadati</taxon>
        <taxon>Acidobacteriota</taxon>
        <taxon>Holophagae</taxon>
        <taxon>Acanthopleuribacterales</taxon>
        <taxon>Acanthopleuribacteraceae</taxon>
        <taxon>Sulfidibacter</taxon>
    </lineage>
</organism>
<dbReference type="SUPFAM" id="SSF158472">
    <property type="entry name" value="HAMP domain-like"/>
    <property type="match status" value="1"/>
</dbReference>
<dbReference type="InterPro" id="IPR004358">
    <property type="entry name" value="Sig_transdc_His_kin-like_C"/>
</dbReference>
<evidence type="ECO:0000256" key="4">
    <source>
        <dbReference type="ARBA" id="ARBA00022475"/>
    </source>
</evidence>
<evidence type="ECO:0000256" key="11">
    <source>
        <dbReference type="SAM" id="Coils"/>
    </source>
</evidence>
<dbReference type="PRINTS" id="PR00344">
    <property type="entry name" value="BCTRLSENSOR"/>
</dbReference>
<dbReference type="InterPro" id="IPR029151">
    <property type="entry name" value="Sensor-like_sf"/>
</dbReference>
<keyword evidence="4" id="KW-1003">Cell membrane</keyword>
<reference evidence="15" key="1">
    <citation type="submission" date="2021-03" db="EMBL/GenBank/DDBJ databases">
        <title>Acanthopleuribacteraceae sp. M133.</title>
        <authorList>
            <person name="Wang G."/>
        </authorList>
    </citation>
    <scope>NUCLEOTIDE SEQUENCE</scope>
    <source>
        <strain evidence="15">M133</strain>
    </source>
</reference>
<evidence type="ECO:0000313" key="15">
    <source>
        <dbReference type="EMBL" id="QTD50875.1"/>
    </source>
</evidence>
<dbReference type="Pfam" id="PF17203">
    <property type="entry name" value="sCache_3_2"/>
    <property type="match status" value="1"/>
</dbReference>
<dbReference type="InterPro" id="IPR036890">
    <property type="entry name" value="HATPase_C_sf"/>
</dbReference>
<dbReference type="Gene3D" id="3.30.565.10">
    <property type="entry name" value="Histidine kinase-like ATPase, C-terminal domain"/>
    <property type="match status" value="1"/>
</dbReference>
<feature type="domain" description="Histidine kinase" evidence="13">
    <location>
        <begin position="497"/>
        <end position="742"/>
    </location>
</feature>
<keyword evidence="7 12" id="KW-0812">Transmembrane</keyword>
<dbReference type="SMART" id="SM00387">
    <property type="entry name" value="HATPase_c"/>
    <property type="match status" value="1"/>
</dbReference>
<dbReference type="Gene3D" id="3.30.450.40">
    <property type="match status" value="1"/>
</dbReference>
<dbReference type="SUPFAM" id="SSF47384">
    <property type="entry name" value="Homodimeric domain of signal transducing histidine kinase"/>
    <property type="match status" value="1"/>
</dbReference>
<dbReference type="SUPFAM" id="SSF55874">
    <property type="entry name" value="ATPase domain of HSP90 chaperone/DNA topoisomerase II/histidine kinase"/>
    <property type="match status" value="1"/>
</dbReference>
<evidence type="ECO:0000256" key="12">
    <source>
        <dbReference type="SAM" id="Phobius"/>
    </source>
</evidence>
<comment type="subcellular location">
    <subcellularLocation>
        <location evidence="2">Cell membrane</location>
        <topology evidence="2">Multi-pass membrane protein</topology>
    </subcellularLocation>
</comment>
<evidence type="ECO:0000256" key="1">
    <source>
        <dbReference type="ARBA" id="ARBA00000085"/>
    </source>
</evidence>
<dbReference type="AlphaFoldDB" id="A0A8A4TWI2"/>
<dbReference type="SMART" id="SM00304">
    <property type="entry name" value="HAMP"/>
    <property type="match status" value="1"/>
</dbReference>
<dbReference type="SMART" id="SM00388">
    <property type="entry name" value="HisKA"/>
    <property type="match status" value="1"/>
</dbReference>
<keyword evidence="5" id="KW-0597">Phosphoprotein</keyword>
<evidence type="ECO:0000256" key="10">
    <source>
        <dbReference type="ARBA" id="ARBA00023136"/>
    </source>
</evidence>
<evidence type="ECO:0000256" key="8">
    <source>
        <dbReference type="ARBA" id="ARBA00022777"/>
    </source>
</evidence>
<dbReference type="Proteomes" id="UP000663929">
    <property type="component" value="Chromosome"/>
</dbReference>
<dbReference type="PROSITE" id="PS50109">
    <property type="entry name" value="HIS_KIN"/>
    <property type="match status" value="1"/>
</dbReference>
<keyword evidence="9 12" id="KW-1133">Transmembrane helix</keyword>
<feature type="transmembrane region" description="Helical" evidence="12">
    <location>
        <begin position="198"/>
        <end position="219"/>
    </location>
</feature>
<dbReference type="EMBL" id="CP071793">
    <property type="protein sequence ID" value="QTD50875.1"/>
    <property type="molecule type" value="Genomic_DNA"/>
</dbReference>
<evidence type="ECO:0000256" key="5">
    <source>
        <dbReference type="ARBA" id="ARBA00022553"/>
    </source>
</evidence>
<dbReference type="CDD" id="cd06225">
    <property type="entry name" value="HAMP"/>
    <property type="match status" value="1"/>
</dbReference>
<dbReference type="SUPFAM" id="SSF103190">
    <property type="entry name" value="Sensory domain-like"/>
    <property type="match status" value="1"/>
</dbReference>
<dbReference type="Pfam" id="PF00512">
    <property type="entry name" value="HisKA"/>
    <property type="match status" value="1"/>
</dbReference>
<dbReference type="GO" id="GO:0000155">
    <property type="term" value="F:phosphorelay sensor kinase activity"/>
    <property type="evidence" value="ECO:0007669"/>
    <property type="project" value="InterPro"/>
</dbReference>
<evidence type="ECO:0000256" key="3">
    <source>
        <dbReference type="ARBA" id="ARBA00012438"/>
    </source>
</evidence>
<accession>A0A8A4TWI2</accession>
<sequence>MKPLDLGRRSIRRRLLTWMVGLTVVLVALMTGVQLGVQKRLLERELDNRITLIKRNMQERGATLAEYLARQVENDVAKFDYAYIHETLQRAVAGDPELDFAILMDGNNVAHVHTRPYLVREKLEGPEDLFAAQQRAMATNQYQGEDQTYIELIAPIYTGRRHWGVLRLGFSLEAVNEEIVSSRAEIAKQSERRLYDSILTALLFGLVAAAIVIFVSTSISRPIVALTEVAHRLARGDFSAAERIVVASGDEIGILGRSFLTMSQNLEESHGKLEEYNRTLEQRVIARTVELSDKNEELNARCKELETLENFVVIINREFKFDNVLNTLLRQGLQLFPHAERGAFLIQRAEGSFRFAATVGYDIEELSGLDLSLEEATRHHIAKTREVDEDVFLVLLNRDETIERLVSFRRTRELLVMPLRLHGDLEGFLILDNLGYAEGYDLSDLHKLVRFREHAVSAVAKARTMRELQEKNREIIRTQNQLVIQEKMASLGTLTAGIAHEIKNPLNFINNFGEVIVDLARELAQELAGVRSLLGEEAYETFEEIAGDMAQSADKIVKHGRRADHIIHGMLMLSRGASGQLEIVDVNALIEEYVNLAYHGLRAQDKSMSLNFKMDLDPKAGHIEVVPENISRVFLNVVNNACYAAKQKQKEGEDFVPTVSVTTRDMGDRVEIRVRDNGTGIPDEIKQRVFTPFFTTKPAGKGTGLGLSISYDIVVTEHGGAFRIDSEQGAFTEVSMVLYRRFPVKPKQVDLRTAG</sequence>
<dbReference type="PROSITE" id="PS50885">
    <property type="entry name" value="HAMP"/>
    <property type="match status" value="1"/>
</dbReference>
<dbReference type="InterPro" id="IPR005467">
    <property type="entry name" value="His_kinase_dom"/>
</dbReference>
<dbReference type="InterPro" id="IPR036097">
    <property type="entry name" value="HisK_dim/P_sf"/>
</dbReference>
<dbReference type="Gene3D" id="1.10.287.130">
    <property type="match status" value="1"/>
</dbReference>
<feature type="transmembrane region" description="Helical" evidence="12">
    <location>
        <begin position="15"/>
        <end position="37"/>
    </location>
</feature>
<feature type="domain" description="HAMP" evidence="14">
    <location>
        <begin position="217"/>
        <end position="271"/>
    </location>
</feature>
<dbReference type="InterPro" id="IPR003594">
    <property type="entry name" value="HATPase_dom"/>
</dbReference>
<gene>
    <name evidence="15" type="ORF">J3U87_00270</name>
</gene>
<dbReference type="GO" id="GO:0005886">
    <property type="term" value="C:plasma membrane"/>
    <property type="evidence" value="ECO:0007669"/>
    <property type="project" value="UniProtKB-SubCell"/>
</dbReference>
<evidence type="ECO:0000256" key="7">
    <source>
        <dbReference type="ARBA" id="ARBA00022692"/>
    </source>
</evidence>
<evidence type="ECO:0000256" key="6">
    <source>
        <dbReference type="ARBA" id="ARBA00022679"/>
    </source>
</evidence>
<keyword evidence="8" id="KW-0418">Kinase</keyword>
<feature type="coiled-coil region" evidence="11">
    <location>
        <begin position="263"/>
        <end position="308"/>
    </location>
</feature>
<dbReference type="InterPro" id="IPR029016">
    <property type="entry name" value="GAF-like_dom_sf"/>
</dbReference>
<dbReference type="InterPro" id="IPR033463">
    <property type="entry name" value="sCache_3"/>
</dbReference>
<dbReference type="SUPFAM" id="SSF55781">
    <property type="entry name" value="GAF domain-like"/>
    <property type="match status" value="1"/>
</dbReference>
<evidence type="ECO:0000313" key="16">
    <source>
        <dbReference type="Proteomes" id="UP000663929"/>
    </source>
</evidence>